<reference evidence="1 2" key="1">
    <citation type="submission" date="2019-04" db="EMBL/GenBank/DDBJ databases">
        <title>Psychroflexus halotolerans sp. nov., isolated from a marine solar saltern.</title>
        <authorList>
            <person name="Feng X."/>
        </authorList>
    </citation>
    <scope>NUCLEOTIDE SEQUENCE [LARGE SCALE GENOMIC DNA]</scope>
    <source>
        <strain evidence="1 2">WDS2C27</strain>
    </source>
</reference>
<dbReference type="Gene3D" id="2.40.160.20">
    <property type="match status" value="1"/>
</dbReference>
<dbReference type="Pfam" id="PF09411">
    <property type="entry name" value="PagL"/>
    <property type="match status" value="1"/>
</dbReference>
<dbReference type="SUPFAM" id="SSF56925">
    <property type="entry name" value="OMPA-like"/>
    <property type="match status" value="1"/>
</dbReference>
<keyword evidence="2" id="KW-1185">Reference proteome</keyword>
<dbReference type="InterPro" id="IPR011250">
    <property type="entry name" value="OMP/PagP_B-barrel"/>
</dbReference>
<dbReference type="Proteomes" id="UP000306552">
    <property type="component" value="Unassembled WGS sequence"/>
</dbReference>
<name>A0A4U5TTE9_9FLAO</name>
<comment type="caution">
    <text evidence="1">The sequence shown here is derived from an EMBL/GenBank/DDBJ whole genome shotgun (WGS) entry which is preliminary data.</text>
</comment>
<protein>
    <submittedName>
        <fullName evidence="1">Acyloxyacyl hydrolase</fullName>
    </submittedName>
</protein>
<dbReference type="InterPro" id="IPR018550">
    <property type="entry name" value="Lipid-A_deacylase-rel"/>
</dbReference>
<organism evidence="1 2">
    <name type="scientific">Mesohalobacter halotolerans</name>
    <dbReference type="NCBI Taxonomy" id="1883405"/>
    <lineage>
        <taxon>Bacteria</taxon>
        <taxon>Pseudomonadati</taxon>
        <taxon>Bacteroidota</taxon>
        <taxon>Flavobacteriia</taxon>
        <taxon>Flavobacteriales</taxon>
        <taxon>Flavobacteriaceae</taxon>
        <taxon>Mesohalobacter</taxon>
    </lineage>
</organism>
<gene>
    <name evidence="1" type="ORF">FCN74_06915</name>
</gene>
<accession>A0A4U5TTE9</accession>
<proteinExistence type="predicted"/>
<dbReference type="AlphaFoldDB" id="A0A4U5TTE9"/>
<dbReference type="RefSeq" id="WP_138931856.1">
    <property type="nucleotide sequence ID" value="NZ_SWMU01000002.1"/>
</dbReference>
<dbReference type="EMBL" id="SWMU01000002">
    <property type="protein sequence ID" value="TKS56754.1"/>
    <property type="molecule type" value="Genomic_DNA"/>
</dbReference>
<sequence>MSKKLLLFLFFMGLVYLSWGQAEHNKTIKNPTFIGLSLDYAYILQHTSSLREIGDAYPTGISLDWSKLLLNKKAWEFCNCFPRLGVELSYWDFDKRDILGSGIIALGYAEPYFRTQKKTNLFFRLGLGGTYLTEPFDEQTNPLNNTYSTHLSLVIMAGIGINYQISNEWNLRMLAKYNHTSNGGINTPNKGINFPSLSIGVAKSLNPVSYPDYQKIESRQAPENKERISLTHFSGWSNAQVGDKDKFYVFGFTGHYSRWIGKRSALNAGTEIILDYSRRELIGSEGNSNSFVQAGALIGHEFWLGKVTFAQQLGVYYFNDYRINDDIYQRYFLSYSFTDKFEAGFGLKAHLNVADFFDLRVAYRL</sequence>
<dbReference type="OrthoDB" id="627554at2"/>
<evidence type="ECO:0000313" key="2">
    <source>
        <dbReference type="Proteomes" id="UP000306552"/>
    </source>
</evidence>
<dbReference type="GO" id="GO:0016787">
    <property type="term" value="F:hydrolase activity"/>
    <property type="evidence" value="ECO:0007669"/>
    <property type="project" value="UniProtKB-KW"/>
</dbReference>
<keyword evidence="1" id="KW-0378">Hydrolase</keyword>
<evidence type="ECO:0000313" key="1">
    <source>
        <dbReference type="EMBL" id="TKS56754.1"/>
    </source>
</evidence>